<name>X1IT02_9ZZZZ</name>
<gene>
    <name evidence="1" type="ORF">S03H2_57905</name>
</gene>
<sequence length="99" mass="11870">MKEINDFTKLKVGEWVIEEDKEQSKKVFLSKVLKICDSKEYDVLCYLLSKDNTEISSGEFDDEKTHKRGYRVYRLNTKEKEKYMNMIILFKISDKNDED</sequence>
<dbReference type="EMBL" id="BARU01037132">
    <property type="protein sequence ID" value="GAH84852.1"/>
    <property type="molecule type" value="Genomic_DNA"/>
</dbReference>
<organism evidence="1">
    <name type="scientific">marine sediment metagenome</name>
    <dbReference type="NCBI Taxonomy" id="412755"/>
    <lineage>
        <taxon>unclassified sequences</taxon>
        <taxon>metagenomes</taxon>
        <taxon>ecological metagenomes</taxon>
    </lineage>
</organism>
<comment type="caution">
    <text evidence="1">The sequence shown here is derived from an EMBL/GenBank/DDBJ whole genome shotgun (WGS) entry which is preliminary data.</text>
</comment>
<evidence type="ECO:0000313" key="1">
    <source>
        <dbReference type="EMBL" id="GAH84852.1"/>
    </source>
</evidence>
<accession>X1IT02</accession>
<dbReference type="AlphaFoldDB" id="X1IT02"/>
<protein>
    <submittedName>
        <fullName evidence="1">Uncharacterized protein</fullName>
    </submittedName>
</protein>
<proteinExistence type="predicted"/>
<reference evidence="1" key="1">
    <citation type="journal article" date="2014" name="Front. Microbiol.">
        <title>High frequency of phylogenetically diverse reductive dehalogenase-homologous genes in deep subseafloor sedimentary metagenomes.</title>
        <authorList>
            <person name="Kawai M."/>
            <person name="Futagami T."/>
            <person name="Toyoda A."/>
            <person name="Takaki Y."/>
            <person name="Nishi S."/>
            <person name="Hori S."/>
            <person name="Arai W."/>
            <person name="Tsubouchi T."/>
            <person name="Morono Y."/>
            <person name="Uchiyama I."/>
            <person name="Ito T."/>
            <person name="Fujiyama A."/>
            <person name="Inagaki F."/>
            <person name="Takami H."/>
        </authorList>
    </citation>
    <scope>NUCLEOTIDE SEQUENCE</scope>
    <source>
        <strain evidence="1">Expedition CK06-06</strain>
    </source>
</reference>